<evidence type="ECO:0000313" key="2">
    <source>
        <dbReference type="Proteomes" id="UP000322667"/>
    </source>
</evidence>
<dbReference type="Proteomes" id="UP000322667">
    <property type="component" value="Chromosome D09"/>
</dbReference>
<sequence>MMTTNHNLPVEDQWPPDRQQQLKPLLNLAVVLLGTGQLKPPTTMARREVAKLDHFLQWLQNVLPDL</sequence>
<evidence type="ECO:0000313" key="1">
    <source>
        <dbReference type="EMBL" id="TYH53429.1"/>
    </source>
</evidence>
<protein>
    <submittedName>
        <fullName evidence="1">Uncharacterized protein</fullName>
    </submittedName>
</protein>
<accession>A0A5D2JGE3</accession>
<keyword evidence="2" id="KW-1185">Reference proteome</keyword>
<dbReference type="AlphaFoldDB" id="A0A5D2JGE3"/>
<organism evidence="1 2">
    <name type="scientific">Gossypium tomentosum</name>
    <name type="common">Hawaiian cotton</name>
    <name type="synonym">Gossypium sandvicense</name>
    <dbReference type="NCBI Taxonomy" id="34277"/>
    <lineage>
        <taxon>Eukaryota</taxon>
        <taxon>Viridiplantae</taxon>
        <taxon>Streptophyta</taxon>
        <taxon>Embryophyta</taxon>
        <taxon>Tracheophyta</taxon>
        <taxon>Spermatophyta</taxon>
        <taxon>Magnoliopsida</taxon>
        <taxon>eudicotyledons</taxon>
        <taxon>Gunneridae</taxon>
        <taxon>Pentapetalae</taxon>
        <taxon>rosids</taxon>
        <taxon>malvids</taxon>
        <taxon>Malvales</taxon>
        <taxon>Malvaceae</taxon>
        <taxon>Malvoideae</taxon>
        <taxon>Gossypium</taxon>
    </lineage>
</organism>
<proteinExistence type="predicted"/>
<dbReference type="EMBL" id="CM017631">
    <property type="protein sequence ID" value="TYH53429.1"/>
    <property type="molecule type" value="Genomic_DNA"/>
</dbReference>
<name>A0A5D2JGE3_GOSTO</name>
<reference evidence="1 2" key="1">
    <citation type="submission" date="2019-07" db="EMBL/GenBank/DDBJ databases">
        <title>WGS assembly of Gossypium tomentosum.</title>
        <authorList>
            <person name="Chen Z.J."/>
            <person name="Sreedasyam A."/>
            <person name="Ando A."/>
            <person name="Song Q."/>
            <person name="De L."/>
            <person name="Hulse-Kemp A."/>
            <person name="Ding M."/>
            <person name="Ye W."/>
            <person name="Kirkbride R."/>
            <person name="Jenkins J."/>
            <person name="Plott C."/>
            <person name="Lovell J."/>
            <person name="Lin Y.-M."/>
            <person name="Vaughn R."/>
            <person name="Liu B."/>
            <person name="Li W."/>
            <person name="Simpson S."/>
            <person name="Scheffler B."/>
            <person name="Saski C."/>
            <person name="Grover C."/>
            <person name="Hu G."/>
            <person name="Conover J."/>
            <person name="Carlson J."/>
            <person name="Shu S."/>
            <person name="Boston L."/>
            <person name="Williams M."/>
            <person name="Peterson D."/>
            <person name="Mcgee K."/>
            <person name="Jones D."/>
            <person name="Wendel J."/>
            <person name="Stelly D."/>
            <person name="Grimwood J."/>
            <person name="Schmutz J."/>
        </authorList>
    </citation>
    <scope>NUCLEOTIDE SEQUENCE [LARGE SCALE GENOMIC DNA]</scope>
    <source>
        <strain evidence="1">7179.01</strain>
    </source>
</reference>
<gene>
    <name evidence="1" type="ORF">ES332_D09G100400v1</name>
</gene>